<reference evidence="1 2" key="1">
    <citation type="submission" date="2016-10" db="EMBL/GenBank/DDBJ databases">
        <authorList>
            <person name="Varghese N."/>
            <person name="Submissions S."/>
        </authorList>
    </citation>
    <scope>NUCLEOTIDE SEQUENCE [LARGE SCALE GENOMIC DNA]</scope>
    <source>
        <strain evidence="1 2">DSM 17997</strain>
    </source>
</reference>
<protein>
    <submittedName>
        <fullName evidence="1">Uncharacterized protein</fullName>
    </submittedName>
</protein>
<comment type="caution">
    <text evidence="1">The sequence shown here is derived from an EMBL/GenBank/DDBJ whole genome shotgun (WGS) entry which is preliminary data.</text>
</comment>
<evidence type="ECO:0000313" key="2">
    <source>
        <dbReference type="Proteomes" id="UP000199663"/>
    </source>
</evidence>
<accession>A0A1H3R520</accession>
<gene>
    <name evidence="1" type="ORF">SAMN05444412_107177</name>
</gene>
<dbReference type="EMBL" id="FNQC01000007">
    <property type="protein sequence ID" value="SDZ20405.1"/>
    <property type="molecule type" value="Genomic_DNA"/>
</dbReference>
<proteinExistence type="predicted"/>
<dbReference type="Proteomes" id="UP000199663">
    <property type="component" value="Unassembled WGS sequence"/>
</dbReference>
<sequence>MYPSKLEDKPLLKLISNKVICQLAKGQLNEVFDFQSFKIPIKRCLYL</sequence>
<name>A0A1H3R520_9BACT</name>
<evidence type="ECO:0000313" key="1">
    <source>
        <dbReference type="EMBL" id="SDZ20405.1"/>
    </source>
</evidence>
<organism evidence="1 2">
    <name type="scientific">Rhodonellum ikkaensis</name>
    <dbReference type="NCBI Taxonomy" id="336829"/>
    <lineage>
        <taxon>Bacteria</taxon>
        <taxon>Pseudomonadati</taxon>
        <taxon>Bacteroidota</taxon>
        <taxon>Cytophagia</taxon>
        <taxon>Cytophagales</taxon>
        <taxon>Cytophagaceae</taxon>
        <taxon>Rhodonellum</taxon>
    </lineage>
</organism>
<keyword evidence="2" id="KW-1185">Reference proteome</keyword>